<dbReference type="STRING" id="702745.SAMN05421818_11071"/>
<evidence type="ECO:0000313" key="7">
    <source>
        <dbReference type="Proteomes" id="UP000243588"/>
    </source>
</evidence>
<dbReference type="Pfam" id="PF00753">
    <property type="entry name" value="Lactamase_B"/>
    <property type="match status" value="1"/>
</dbReference>
<sequence>MRIIPCKEGDFYEDEIKDFLLINGKQLTTEIQLAVQPFLVMTEEYNILLDVGLGYNENGEYIIDTILAKEGITPLTIDRIYLSHLHKDHINGLLVETDAGYECRYLNADIYIQRREAEFAIRQQDDISFDYDILEEVLDLPNIVWMDDDQGRLDDNITYEVVGGHSPYMQVFWMKDGKHTYFYGADNLPKRNYLDFDIAFKSDYDGKRAMQLRQDWKVRAKEEQWIVLFYHDMDMTSYSFEIDK</sequence>
<keyword evidence="4" id="KW-0862">Zinc</keyword>
<dbReference type="Gene3D" id="3.60.15.10">
    <property type="entry name" value="Ribonuclease Z/Hydroxyacylglutathione hydrolase-like"/>
    <property type="match status" value="1"/>
</dbReference>
<name>A0A1G8EE99_9FLAO</name>
<dbReference type="InterPro" id="IPR036866">
    <property type="entry name" value="RibonucZ/Hydroxyglut_hydro"/>
</dbReference>
<keyword evidence="3" id="KW-0378">Hydrolase</keyword>
<dbReference type="SUPFAM" id="SSF56281">
    <property type="entry name" value="Metallo-hydrolase/oxidoreductase"/>
    <property type="match status" value="1"/>
</dbReference>
<dbReference type="RefSeq" id="WP_090408233.1">
    <property type="nucleotide sequence ID" value="NZ_FNDQ01000010.1"/>
</dbReference>
<proteinExistence type="inferred from homology"/>
<evidence type="ECO:0000256" key="1">
    <source>
        <dbReference type="ARBA" id="ARBA00007749"/>
    </source>
</evidence>
<comment type="similarity">
    <text evidence="1">Belongs to the metallo-beta-lactamase superfamily.</text>
</comment>
<gene>
    <name evidence="6" type="ORF">SAMN05421818_11071</name>
</gene>
<dbReference type="AlphaFoldDB" id="A0A1G8EE99"/>
<reference evidence="7" key="1">
    <citation type="submission" date="2016-10" db="EMBL/GenBank/DDBJ databases">
        <authorList>
            <person name="Varghese N."/>
            <person name="Submissions S."/>
        </authorList>
    </citation>
    <scope>NUCLEOTIDE SEQUENCE [LARGE SCALE GENOMIC DNA]</scope>
    <source>
        <strain evidence="7">DSM 23313</strain>
    </source>
</reference>
<protein>
    <submittedName>
        <fullName evidence="6">Glyoxylase, beta-lactamase superfamily II</fullName>
    </submittedName>
</protein>
<dbReference type="PANTHER" id="PTHR42978:SF6">
    <property type="entry name" value="QUORUM-QUENCHING LACTONASE YTNP-RELATED"/>
    <property type="match status" value="1"/>
</dbReference>
<evidence type="ECO:0000256" key="4">
    <source>
        <dbReference type="ARBA" id="ARBA00022833"/>
    </source>
</evidence>
<organism evidence="6 7">
    <name type="scientific">Myroides phaeus</name>
    <dbReference type="NCBI Taxonomy" id="702745"/>
    <lineage>
        <taxon>Bacteria</taxon>
        <taxon>Pseudomonadati</taxon>
        <taxon>Bacteroidota</taxon>
        <taxon>Flavobacteriia</taxon>
        <taxon>Flavobacteriales</taxon>
        <taxon>Flavobacteriaceae</taxon>
        <taxon>Myroides</taxon>
    </lineage>
</organism>
<dbReference type="PANTHER" id="PTHR42978">
    <property type="entry name" value="QUORUM-QUENCHING LACTONASE YTNP-RELATED-RELATED"/>
    <property type="match status" value="1"/>
</dbReference>
<dbReference type="InterPro" id="IPR001279">
    <property type="entry name" value="Metallo-B-lactamas"/>
</dbReference>
<dbReference type="InterPro" id="IPR051013">
    <property type="entry name" value="MBL_superfamily_lactonases"/>
</dbReference>
<feature type="domain" description="Metallo-beta-lactamase" evidence="5">
    <location>
        <begin position="34"/>
        <end position="231"/>
    </location>
</feature>
<dbReference type="SMART" id="SM00849">
    <property type="entry name" value="Lactamase_B"/>
    <property type="match status" value="1"/>
</dbReference>
<evidence type="ECO:0000313" key="6">
    <source>
        <dbReference type="EMBL" id="SDH68181.1"/>
    </source>
</evidence>
<evidence type="ECO:0000256" key="2">
    <source>
        <dbReference type="ARBA" id="ARBA00022723"/>
    </source>
</evidence>
<keyword evidence="7" id="KW-1185">Reference proteome</keyword>
<dbReference type="EMBL" id="FNDQ01000010">
    <property type="protein sequence ID" value="SDH68181.1"/>
    <property type="molecule type" value="Genomic_DNA"/>
</dbReference>
<accession>A0A1G8EE99</accession>
<dbReference type="GO" id="GO:0046872">
    <property type="term" value="F:metal ion binding"/>
    <property type="evidence" value="ECO:0007669"/>
    <property type="project" value="UniProtKB-KW"/>
</dbReference>
<dbReference type="GO" id="GO:0016787">
    <property type="term" value="F:hydrolase activity"/>
    <property type="evidence" value="ECO:0007669"/>
    <property type="project" value="UniProtKB-KW"/>
</dbReference>
<evidence type="ECO:0000256" key="3">
    <source>
        <dbReference type="ARBA" id="ARBA00022801"/>
    </source>
</evidence>
<evidence type="ECO:0000259" key="5">
    <source>
        <dbReference type="SMART" id="SM00849"/>
    </source>
</evidence>
<dbReference type="Proteomes" id="UP000243588">
    <property type="component" value="Unassembled WGS sequence"/>
</dbReference>
<keyword evidence="2" id="KW-0479">Metal-binding</keyword>